<reference evidence="1 2" key="1">
    <citation type="submission" date="2019-06" db="EMBL/GenBank/DDBJ databases">
        <title>Genomic Encyclopedia of Archaeal and Bacterial Type Strains, Phase II (KMG-II): from individual species to whole genera.</title>
        <authorList>
            <person name="Goeker M."/>
        </authorList>
    </citation>
    <scope>NUCLEOTIDE SEQUENCE [LARGE SCALE GENOMIC DNA]</scope>
    <source>
        <strain evidence="1 2">DSM 18423</strain>
    </source>
</reference>
<protein>
    <submittedName>
        <fullName evidence="1">Uncharacterized protein</fullName>
    </submittedName>
</protein>
<proteinExistence type="predicted"/>
<comment type="caution">
    <text evidence="1">The sequence shown here is derived from an EMBL/GenBank/DDBJ whole genome shotgun (WGS) entry which is preliminary data.</text>
</comment>
<evidence type="ECO:0000313" key="1">
    <source>
        <dbReference type="EMBL" id="TQM92462.1"/>
    </source>
</evidence>
<dbReference type="EMBL" id="VFPT01000001">
    <property type="protein sequence ID" value="TQM92462.1"/>
    <property type="molecule type" value="Genomic_DNA"/>
</dbReference>
<dbReference type="AlphaFoldDB" id="A0A543KBN4"/>
<gene>
    <name evidence="1" type="ORF">BD293_1069</name>
</gene>
<keyword evidence="2" id="KW-1185">Reference proteome</keyword>
<organism evidence="1 2">
    <name type="scientific">Roseinatronobacter monicus</name>
    <dbReference type="NCBI Taxonomy" id="393481"/>
    <lineage>
        <taxon>Bacteria</taxon>
        <taxon>Pseudomonadati</taxon>
        <taxon>Pseudomonadota</taxon>
        <taxon>Alphaproteobacteria</taxon>
        <taxon>Rhodobacterales</taxon>
        <taxon>Paracoccaceae</taxon>
        <taxon>Roseinatronobacter</taxon>
    </lineage>
</organism>
<name>A0A543KBN4_9RHOB</name>
<dbReference type="Proteomes" id="UP000320582">
    <property type="component" value="Unassembled WGS sequence"/>
</dbReference>
<evidence type="ECO:0000313" key="2">
    <source>
        <dbReference type="Proteomes" id="UP000320582"/>
    </source>
</evidence>
<sequence>MGKTLSDTEKKSAANLRKEILALKTKLTDMGKDPDIAVGIAMKSLENRTKSNGGKYRPCYTTPCRWSRNFGIRVGMMPARLPHANAFRNTSKPVRNQDLA</sequence>
<accession>A0A543KBN4</accession>